<proteinExistence type="predicted"/>
<organism evidence="3 4">
    <name type="scientific">Amnibacterium endophyticum</name>
    <dbReference type="NCBI Taxonomy" id="2109337"/>
    <lineage>
        <taxon>Bacteria</taxon>
        <taxon>Bacillati</taxon>
        <taxon>Actinomycetota</taxon>
        <taxon>Actinomycetes</taxon>
        <taxon>Micrococcales</taxon>
        <taxon>Microbacteriaceae</taxon>
        <taxon>Amnibacterium</taxon>
    </lineage>
</organism>
<gene>
    <name evidence="3" type="ORF">ACFSBI_05305</name>
</gene>
<dbReference type="InterPro" id="IPR057446">
    <property type="entry name" value="PH_bac"/>
</dbReference>
<evidence type="ECO:0000313" key="4">
    <source>
        <dbReference type="Proteomes" id="UP001597347"/>
    </source>
</evidence>
<protein>
    <recommendedName>
        <fullName evidence="2">PH domain-containing protein</fullName>
    </recommendedName>
</protein>
<dbReference type="RefSeq" id="WP_377932773.1">
    <property type="nucleotide sequence ID" value="NZ_JBHUEA010000006.1"/>
</dbReference>
<keyword evidence="1" id="KW-0472">Membrane</keyword>
<dbReference type="Proteomes" id="UP001597347">
    <property type="component" value="Unassembled WGS sequence"/>
</dbReference>
<evidence type="ECO:0000256" key="1">
    <source>
        <dbReference type="SAM" id="Phobius"/>
    </source>
</evidence>
<comment type="caution">
    <text evidence="3">The sequence shown here is derived from an EMBL/GenBank/DDBJ whole genome shotgun (WGS) entry which is preliminary data.</text>
</comment>
<dbReference type="EMBL" id="JBHUEA010000006">
    <property type="protein sequence ID" value="MFD1720959.1"/>
    <property type="molecule type" value="Genomic_DNA"/>
</dbReference>
<accession>A0ABW4LG18</accession>
<evidence type="ECO:0000313" key="3">
    <source>
        <dbReference type="EMBL" id="MFD1720959.1"/>
    </source>
</evidence>
<feature type="transmembrane region" description="Helical" evidence="1">
    <location>
        <begin position="6"/>
        <end position="25"/>
    </location>
</feature>
<keyword evidence="4" id="KW-1185">Reference proteome</keyword>
<sequence>MVNPWSVVLAVALVVLALAGMALSWRRRRRGQRGLRLPPGQVTGAERAAAAGTYLATTFAGRPLDRVVAAGLGFRAAARLAVADDGLRIERAGADPIALPAERLTGAGSGSWALDRGADRGGLLVGGGSLDDADGRPVPVESAFRLDAAGQAAVSAALVTLVPTPGGA</sequence>
<evidence type="ECO:0000259" key="2">
    <source>
        <dbReference type="Pfam" id="PF25362"/>
    </source>
</evidence>
<keyword evidence="1" id="KW-0812">Transmembrane</keyword>
<keyword evidence="1" id="KW-1133">Transmembrane helix</keyword>
<name>A0ABW4LG18_9MICO</name>
<reference evidence="4" key="1">
    <citation type="journal article" date="2019" name="Int. J. Syst. Evol. Microbiol.">
        <title>The Global Catalogue of Microorganisms (GCM) 10K type strain sequencing project: providing services to taxonomists for standard genome sequencing and annotation.</title>
        <authorList>
            <consortium name="The Broad Institute Genomics Platform"/>
            <consortium name="The Broad Institute Genome Sequencing Center for Infectious Disease"/>
            <person name="Wu L."/>
            <person name="Ma J."/>
        </authorList>
    </citation>
    <scope>NUCLEOTIDE SEQUENCE [LARGE SCALE GENOMIC DNA]</scope>
    <source>
        <strain evidence="4">CGMCC 1.12471</strain>
    </source>
</reference>
<dbReference type="Pfam" id="PF25362">
    <property type="entry name" value="bPH_11"/>
    <property type="match status" value="1"/>
</dbReference>
<feature type="domain" description="PH" evidence="2">
    <location>
        <begin position="39"/>
        <end position="151"/>
    </location>
</feature>